<dbReference type="AlphaFoldDB" id="A0A0D3JZ86"/>
<dbReference type="GeneID" id="17274367"/>
<dbReference type="InterPro" id="IPR000801">
    <property type="entry name" value="Esterase-like"/>
</dbReference>
<dbReference type="eggNOG" id="ENOG502SVEV">
    <property type="taxonomic scope" value="Eukaryota"/>
</dbReference>
<proteinExistence type="predicted"/>
<dbReference type="PaxDb" id="2903-EOD28821"/>
<organism evidence="1 2">
    <name type="scientific">Emiliania huxleyi (strain CCMP1516)</name>
    <dbReference type="NCBI Taxonomy" id="280463"/>
    <lineage>
        <taxon>Eukaryota</taxon>
        <taxon>Haptista</taxon>
        <taxon>Haptophyta</taxon>
        <taxon>Prymnesiophyceae</taxon>
        <taxon>Isochrysidales</taxon>
        <taxon>Noelaerhabdaceae</taxon>
        <taxon>Emiliania</taxon>
    </lineage>
</organism>
<evidence type="ECO:0008006" key="3">
    <source>
        <dbReference type="Google" id="ProtNLM"/>
    </source>
</evidence>
<dbReference type="Proteomes" id="UP000013827">
    <property type="component" value="Unassembled WGS sequence"/>
</dbReference>
<reference evidence="2" key="1">
    <citation type="journal article" date="2013" name="Nature">
        <title>Pan genome of the phytoplankton Emiliania underpins its global distribution.</title>
        <authorList>
            <person name="Read B.A."/>
            <person name="Kegel J."/>
            <person name="Klute M.J."/>
            <person name="Kuo A."/>
            <person name="Lefebvre S.C."/>
            <person name="Maumus F."/>
            <person name="Mayer C."/>
            <person name="Miller J."/>
            <person name="Monier A."/>
            <person name="Salamov A."/>
            <person name="Young J."/>
            <person name="Aguilar M."/>
            <person name="Claverie J.M."/>
            <person name="Frickenhaus S."/>
            <person name="Gonzalez K."/>
            <person name="Herman E.K."/>
            <person name="Lin Y.C."/>
            <person name="Napier J."/>
            <person name="Ogata H."/>
            <person name="Sarno A.F."/>
            <person name="Shmutz J."/>
            <person name="Schroeder D."/>
            <person name="de Vargas C."/>
            <person name="Verret F."/>
            <person name="von Dassow P."/>
            <person name="Valentin K."/>
            <person name="Van de Peer Y."/>
            <person name="Wheeler G."/>
            <person name="Dacks J.B."/>
            <person name="Delwiche C.F."/>
            <person name="Dyhrman S.T."/>
            <person name="Glockner G."/>
            <person name="John U."/>
            <person name="Richards T."/>
            <person name="Worden A.Z."/>
            <person name="Zhang X."/>
            <person name="Grigoriev I.V."/>
            <person name="Allen A.E."/>
            <person name="Bidle K."/>
            <person name="Borodovsky M."/>
            <person name="Bowler C."/>
            <person name="Brownlee C."/>
            <person name="Cock J.M."/>
            <person name="Elias M."/>
            <person name="Gladyshev V.N."/>
            <person name="Groth M."/>
            <person name="Guda C."/>
            <person name="Hadaegh A."/>
            <person name="Iglesias-Rodriguez M.D."/>
            <person name="Jenkins J."/>
            <person name="Jones B.M."/>
            <person name="Lawson T."/>
            <person name="Leese F."/>
            <person name="Lindquist E."/>
            <person name="Lobanov A."/>
            <person name="Lomsadze A."/>
            <person name="Malik S.B."/>
            <person name="Marsh M.E."/>
            <person name="Mackinder L."/>
            <person name="Mock T."/>
            <person name="Mueller-Roeber B."/>
            <person name="Pagarete A."/>
            <person name="Parker M."/>
            <person name="Probert I."/>
            <person name="Quesneville H."/>
            <person name="Raines C."/>
            <person name="Rensing S.A."/>
            <person name="Riano-Pachon D.M."/>
            <person name="Richier S."/>
            <person name="Rokitta S."/>
            <person name="Shiraiwa Y."/>
            <person name="Soanes D.M."/>
            <person name="van der Giezen M."/>
            <person name="Wahlund T.M."/>
            <person name="Williams B."/>
            <person name="Wilson W."/>
            <person name="Wolfe G."/>
            <person name="Wurch L.L."/>
        </authorList>
    </citation>
    <scope>NUCLEOTIDE SEQUENCE</scope>
</reference>
<dbReference type="RefSeq" id="XP_005781250.1">
    <property type="nucleotide sequence ID" value="XM_005781193.1"/>
</dbReference>
<protein>
    <recommendedName>
        <fullName evidence="3">1-alkyl-2-acetylglycerophosphocholine esterase</fullName>
    </recommendedName>
</protein>
<dbReference type="PANTHER" id="PTHR33428:SF14">
    <property type="entry name" value="CARBOXYLESTERASE TYPE B DOMAIN-CONTAINING PROTEIN"/>
    <property type="match status" value="1"/>
</dbReference>
<sequence>MTEALLRLLRGEAARSARQPEGLEELVAGRGRRQLVRARGGHASICRVDPTLELEPAALFHGARFGEWNALRAKGVGGATAGPDLRFAVFAPREGSGLPVVLFQHGHQVDAAGHAFMAQRIANAGYLVVMPERANSVSYGCCGTTCALCCFCTAPGSRITDGKHLLAAHAWVEEEAAKGSSPLARGDLRKVAVMGHSMGGVEAVNFTGMAAPGEFQACVFVSPALPTYFSITTRTWHPLNRRRVKALSVPSLWVTSEGDIMKAATYTMSELAGGGARLVTLKDSALDLSMPLTKATSWWYPFTLPCLGNRVLGVSQHTALAAEAFGEPHRPVIAFLDSVFLGKEFVVDESIMAPKRWPCCLETCAVGAC</sequence>
<dbReference type="Gene3D" id="3.40.50.1820">
    <property type="entry name" value="alpha/beta hydrolase"/>
    <property type="match status" value="1"/>
</dbReference>
<dbReference type="KEGG" id="ehx:EMIHUDRAFT_234483"/>
<dbReference type="PANTHER" id="PTHR33428">
    <property type="entry name" value="CHLOROPHYLLASE-2, CHLOROPLASTIC"/>
    <property type="match status" value="1"/>
</dbReference>
<dbReference type="HOGENOM" id="CLU_063988_0_0_1"/>
<dbReference type="SUPFAM" id="SSF53474">
    <property type="entry name" value="alpha/beta-Hydrolases"/>
    <property type="match status" value="1"/>
</dbReference>
<dbReference type="EnsemblProtists" id="EOD28821">
    <property type="protein sequence ID" value="EOD28821"/>
    <property type="gene ID" value="EMIHUDRAFT_234483"/>
</dbReference>
<accession>A0A0D3JZ86</accession>
<keyword evidence="2" id="KW-1185">Reference proteome</keyword>
<name>A0A0D3JZ86_EMIH1</name>
<evidence type="ECO:0000313" key="1">
    <source>
        <dbReference type="EnsemblProtists" id="EOD28821"/>
    </source>
</evidence>
<reference evidence="1" key="2">
    <citation type="submission" date="2024-10" db="UniProtKB">
        <authorList>
            <consortium name="EnsemblProtists"/>
        </authorList>
    </citation>
    <scope>IDENTIFICATION</scope>
</reference>
<evidence type="ECO:0000313" key="2">
    <source>
        <dbReference type="Proteomes" id="UP000013827"/>
    </source>
</evidence>
<dbReference type="InterPro" id="IPR029058">
    <property type="entry name" value="AB_hydrolase_fold"/>
</dbReference>
<dbReference type="Pfam" id="PF00756">
    <property type="entry name" value="Esterase"/>
    <property type="match status" value="1"/>
</dbReference>